<name>A0A2P2IH13_RHIMU</name>
<dbReference type="EMBL" id="GGEC01000030">
    <property type="protein sequence ID" value="MBW80513.1"/>
    <property type="molecule type" value="Transcribed_RNA"/>
</dbReference>
<feature type="transmembrane region" description="Helical" evidence="1">
    <location>
        <begin position="75"/>
        <end position="96"/>
    </location>
</feature>
<reference evidence="2" key="1">
    <citation type="submission" date="2018-02" db="EMBL/GenBank/DDBJ databases">
        <title>Rhizophora mucronata_Transcriptome.</title>
        <authorList>
            <person name="Meera S.P."/>
            <person name="Sreeshan A."/>
            <person name="Augustine A."/>
        </authorList>
    </citation>
    <scope>NUCLEOTIDE SEQUENCE</scope>
    <source>
        <tissue evidence="2">Leaf</tissue>
    </source>
</reference>
<feature type="transmembrane region" description="Helical" evidence="1">
    <location>
        <begin position="12"/>
        <end position="32"/>
    </location>
</feature>
<organism evidence="2">
    <name type="scientific">Rhizophora mucronata</name>
    <name type="common">Asiatic mangrove</name>
    <dbReference type="NCBI Taxonomy" id="61149"/>
    <lineage>
        <taxon>Eukaryota</taxon>
        <taxon>Viridiplantae</taxon>
        <taxon>Streptophyta</taxon>
        <taxon>Embryophyta</taxon>
        <taxon>Tracheophyta</taxon>
        <taxon>Spermatophyta</taxon>
        <taxon>Magnoliopsida</taxon>
        <taxon>eudicotyledons</taxon>
        <taxon>Gunneridae</taxon>
        <taxon>Pentapetalae</taxon>
        <taxon>rosids</taxon>
        <taxon>fabids</taxon>
        <taxon>Malpighiales</taxon>
        <taxon>Rhizophoraceae</taxon>
        <taxon>Rhizophora</taxon>
    </lineage>
</organism>
<dbReference type="AlphaFoldDB" id="A0A2P2IH13"/>
<evidence type="ECO:0000313" key="2">
    <source>
        <dbReference type="EMBL" id="MBW80513.1"/>
    </source>
</evidence>
<evidence type="ECO:0000256" key="1">
    <source>
        <dbReference type="SAM" id="Phobius"/>
    </source>
</evidence>
<proteinExistence type="predicted"/>
<protein>
    <submittedName>
        <fullName evidence="2">Uncharacterized protein</fullName>
    </submittedName>
</protein>
<accession>A0A2P2IH13</accession>
<sequence>MFEKRKKSMHCVENLCFLFSGSCSHSLAWFMLSSLIICPLYNTQNHSGRAKALGHLALLHELLKPFRTLQAFIDLNLGCFVVFGACLCINACSFLGSRMQI</sequence>
<keyword evidence="1" id="KW-0812">Transmembrane</keyword>
<keyword evidence="1" id="KW-1133">Transmembrane helix</keyword>
<keyword evidence="1" id="KW-0472">Membrane</keyword>